<proteinExistence type="predicted"/>
<accession>X1A2N2</accession>
<gene>
    <name evidence="1" type="ORF">S01H4_25328</name>
</gene>
<evidence type="ECO:0000313" key="1">
    <source>
        <dbReference type="EMBL" id="GAG76335.1"/>
    </source>
</evidence>
<organism evidence="1">
    <name type="scientific">marine sediment metagenome</name>
    <dbReference type="NCBI Taxonomy" id="412755"/>
    <lineage>
        <taxon>unclassified sequences</taxon>
        <taxon>metagenomes</taxon>
        <taxon>ecological metagenomes</taxon>
    </lineage>
</organism>
<name>X1A2N2_9ZZZZ</name>
<reference evidence="1" key="1">
    <citation type="journal article" date="2014" name="Front. Microbiol.">
        <title>High frequency of phylogenetically diverse reductive dehalogenase-homologous genes in deep subseafloor sedimentary metagenomes.</title>
        <authorList>
            <person name="Kawai M."/>
            <person name="Futagami T."/>
            <person name="Toyoda A."/>
            <person name="Takaki Y."/>
            <person name="Nishi S."/>
            <person name="Hori S."/>
            <person name="Arai W."/>
            <person name="Tsubouchi T."/>
            <person name="Morono Y."/>
            <person name="Uchiyama I."/>
            <person name="Ito T."/>
            <person name="Fujiyama A."/>
            <person name="Inagaki F."/>
            <person name="Takami H."/>
        </authorList>
    </citation>
    <scope>NUCLEOTIDE SEQUENCE</scope>
    <source>
        <strain evidence="1">Expedition CK06-06</strain>
    </source>
</reference>
<protein>
    <submittedName>
        <fullName evidence="1">Uncharacterized protein</fullName>
    </submittedName>
</protein>
<sequence length="40" mass="4431">MNGLIAILLKLVKDKFTGSIEITFNQGGIQGIKRITRETI</sequence>
<comment type="caution">
    <text evidence="1">The sequence shown here is derived from an EMBL/GenBank/DDBJ whole genome shotgun (WGS) entry which is preliminary data.</text>
</comment>
<dbReference type="AlphaFoldDB" id="X1A2N2"/>
<dbReference type="EMBL" id="BART01012036">
    <property type="protein sequence ID" value="GAG76335.1"/>
    <property type="molecule type" value="Genomic_DNA"/>
</dbReference>